<dbReference type="PIR" id="T42953">
    <property type="entry name" value="T42953"/>
</dbReference>
<keyword evidence="1 11" id="KW-1032">Host cell membrane</keyword>
<keyword evidence="7 11" id="KW-1043">Host membrane</keyword>
<dbReference type="HAMAP" id="MF_04042">
    <property type="entry name" value="HSV_CEP3_gammahv"/>
    <property type="match status" value="1"/>
</dbReference>
<dbReference type="GO" id="GO:0019033">
    <property type="term" value="C:viral tegument"/>
    <property type="evidence" value="ECO:0007669"/>
    <property type="project" value="UniProtKB-SubCell"/>
</dbReference>
<sequence>MGTLFSICKRRPNPLDTNGKVINLPDDFEELSETEIMLACPHETTPCKKNKETVYKTNQKYNKRDI</sequence>
<keyword evidence="8 11" id="KW-0472">Membrane</keyword>
<dbReference type="OrthoDB" id="29370at10239"/>
<accession>Q9YTM7</accession>
<comment type="PTM">
    <text evidence="11">Phosphorylated. Phosphorylation does not seem to be required for recycling to the host Golgi apparatus. Packaging is selective for underphosphorylated forms.</text>
</comment>
<evidence type="ECO:0000256" key="10">
    <source>
        <dbReference type="ARBA" id="ARBA00023288"/>
    </source>
</evidence>
<dbReference type="Proteomes" id="UP000008287">
    <property type="component" value="Segment"/>
</dbReference>
<keyword evidence="6 11" id="KW-0946">Virion</keyword>
<keyword evidence="2 11" id="KW-0597">Phosphoprotein</keyword>
<reference evidence="12 13" key="1">
    <citation type="journal article" date="2000" name="J. Virol.">
        <title>Primary structure of the Herpesvirus ateles genome.</title>
        <authorList>
            <person name="Albrecht J.C."/>
        </authorList>
    </citation>
    <scope>NUCLEOTIDE SEQUENCE [LARGE SCALE GENOMIC DNA]</scope>
    <source>
        <strain evidence="12">73</strain>
    </source>
</reference>
<organismHost>
    <name type="scientific">Ateles</name>
    <dbReference type="NCBI Taxonomy" id="9506"/>
</organismHost>
<dbReference type="GeneID" id="1450416"/>
<evidence type="ECO:0000256" key="5">
    <source>
        <dbReference type="ARBA" id="ARBA00022812"/>
    </source>
</evidence>
<evidence type="ECO:0000313" key="12">
    <source>
        <dbReference type="EMBL" id="AAC95564.1"/>
    </source>
</evidence>
<dbReference type="RefSeq" id="NP_048011.1">
    <property type="nucleotide sequence ID" value="NC_001987.1"/>
</dbReference>
<dbReference type="GO" id="GO:0046760">
    <property type="term" value="P:viral budding from Golgi membrane"/>
    <property type="evidence" value="ECO:0007669"/>
    <property type="project" value="UniProtKB-UniRule"/>
</dbReference>
<comment type="subcellular location">
    <subcellularLocation>
        <location evidence="11">Virion tegument</location>
    </subcellularLocation>
    <subcellularLocation>
        <location evidence="11">Virion membrane</location>
        <topology evidence="11">Lipid-anchor</topology>
    </subcellularLocation>
    <subcellularLocation>
        <location evidence="11">Host cell membrane</location>
        <topology evidence="11">Lipid-anchor</topology>
        <orientation evidence="11">Cytoplasmic side</orientation>
    </subcellularLocation>
    <subcellularLocation>
        <location evidence="11">Host Golgi apparatus membrane</location>
        <topology evidence="11">Lipid-anchor</topology>
        <orientation evidence="11">Cytoplasmic side</orientation>
    </subcellularLocation>
    <text evidence="11">Virion membrane-associated tegument protein. Associates with host membrane lipids rafts. During virion morphogenesis, this protein probably accumulates in the endosomes and trans-Golgi where secondary envelopment occurs. It is probably transported to the cell surface from where it is endocytosed and directed to the trans-Golgi network (TGN).</text>
</comment>
<keyword evidence="9 11" id="KW-0564">Palmitate</keyword>
<evidence type="ECO:0000256" key="11">
    <source>
        <dbReference type="HAMAP-Rule" id="MF_04042"/>
    </source>
</evidence>
<dbReference type="GO" id="GO:0020002">
    <property type="term" value="C:host cell plasma membrane"/>
    <property type="evidence" value="ECO:0007669"/>
    <property type="project" value="UniProtKB-SubCell"/>
</dbReference>
<organism evidence="13">
    <name type="scientific">Ateline herpesvirus 3</name>
    <name type="common">AtHV-3</name>
    <name type="synonym">Herpesvirus ateles</name>
    <dbReference type="NCBI Taxonomy" id="85618"/>
    <lineage>
        <taxon>Viruses</taxon>
        <taxon>Duplodnaviria</taxon>
        <taxon>Heunggongvirae</taxon>
        <taxon>Peploviricota</taxon>
        <taxon>Herviviricetes</taxon>
        <taxon>Herpesvirales</taxon>
        <taxon>Orthoherpesviridae</taxon>
        <taxon>Gammaherpesvirinae</taxon>
        <taxon>Rhadinovirus</taxon>
        <taxon>Rhadinovirus atelinegamma3</taxon>
    </lineage>
</organism>
<dbReference type="Pfam" id="PF10813">
    <property type="entry name" value="Herpesvir_UL11"/>
    <property type="match status" value="1"/>
</dbReference>
<keyword evidence="3 11" id="KW-0920">Virion tegument</keyword>
<evidence type="ECO:0000256" key="8">
    <source>
        <dbReference type="ARBA" id="ARBA00023136"/>
    </source>
</evidence>
<protein>
    <recommendedName>
        <fullName evidence="11">Cytoplasmic envelopment protein 3</fullName>
    </recommendedName>
</protein>
<evidence type="ECO:0000256" key="7">
    <source>
        <dbReference type="ARBA" id="ARBA00022870"/>
    </source>
</evidence>
<evidence type="ECO:0000256" key="4">
    <source>
        <dbReference type="ARBA" id="ARBA00022707"/>
    </source>
</evidence>
<evidence type="ECO:0000256" key="6">
    <source>
        <dbReference type="ARBA" id="ARBA00022844"/>
    </source>
</evidence>
<comment type="function">
    <text evidence="11">Plays an important role in the cytoplasmic envelopment of tegument proteins and capsids during the assembly and egress processes. Participates also in viral entry at the fusion step probably by regulating the core fusion machinery.</text>
</comment>
<evidence type="ECO:0000256" key="2">
    <source>
        <dbReference type="ARBA" id="ARBA00022553"/>
    </source>
</evidence>
<keyword evidence="13" id="KW-1185">Reference proteome</keyword>
<dbReference type="EMBL" id="AF083424">
    <property type="protein sequence ID" value="AAC95564.1"/>
    <property type="molecule type" value="Genomic_DNA"/>
</dbReference>
<dbReference type="GO" id="GO:0044178">
    <property type="term" value="C:host cell Golgi membrane"/>
    <property type="evidence" value="ECO:0007669"/>
    <property type="project" value="UniProtKB-SubCell"/>
</dbReference>
<dbReference type="GO" id="GO:0055036">
    <property type="term" value="C:virion membrane"/>
    <property type="evidence" value="ECO:0007669"/>
    <property type="project" value="UniProtKB-SubCell"/>
</dbReference>
<comment type="subunit">
    <text evidence="11">Interacts with BGLF2; this interaction is essential for the proper localization of each protein to the assembly complex and thus for the production of infectious virus.</text>
</comment>
<name>Q9YTM7_ATHV3</name>
<keyword evidence="10 11" id="KW-0449">Lipoprotein</keyword>
<comment type="PTM">
    <text evidence="11">Myristoylation and palmitoylation (probably on one or more of the nearby cysteines at the N-terminus) enable membrane-binding and Golgi apparatus-specific targeting and are essential for efficient packaging.</text>
</comment>
<evidence type="ECO:0000256" key="9">
    <source>
        <dbReference type="ARBA" id="ARBA00023139"/>
    </source>
</evidence>
<evidence type="ECO:0000256" key="3">
    <source>
        <dbReference type="ARBA" id="ARBA00022580"/>
    </source>
</evidence>
<comment type="similarity">
    <text evidence="11">Belongs to the herpesviridae cytoplasmic envelopment protein 3 family.</text>
</comment>
<feature type="initiator methionine" description="Removed; by host" evidence="11">
    <location>
        <position position="1"/>
    </location>
</feature>
<keyword evidence="4 11" id="KW-0519">Myristate</keyword>
<evidence type="ECO:0000313" key="13">
    <source>
        <dbReference type="Proteomes" id="UP000008287"/>
    </source>
</evidence>
<proteinExistence type="inferred from homology"/>
<feature type="lipid moiety-binding region" description="N-myristoyl glycine; by host" evidence="11">
    <location>
        <position position="2"/>
    </location>
</feature>
<dbReference type="InterPro" id="IPR024360">
    <property type="entry name" value="Herpesvirus_CEP3"/>
</dbReference>
<evidence type="ECO:0000256" key="1">
    <source>
        <dbReference type="ARBA" id="ARBA00022511"/>
    </source>
</evidence>
<keyword evidence="5 11" id="KW-1040">Host Golgi apparatus</keyword>
<dbReference type="KEGG" id="vg:1450416"/>